<gene>
    <name evidence="1" type="ORF">RU90_GL002533</name>
</gene>
<dbReference type="EMBL" id="JXKA01000089">
    <property type="protein sequence ID" value="PCS09018.1"/>
    <property type="molecule type" value="Genomic_DNA"/>
</dbReference>
<evidence type="ECO:0000313" key="1">
    <source>
        <dbReference type="EMBL" id="PCS09018.1"/>
    </source>
</evidence>
<dbReference type="AlphaFoldDB" id="A0A2A5S6D5"/>
<comment type="caution">
    <text evidence="1">The sequence shown here is derived from an EMBL/GenBank/DDBJ whole genome shotgun (WGS) entry which is preliminary data.</text>
</comment>
<name>A0A2A5S6D5_LACLH</name>
<evidence type="ECO:0000313" key="2">
    <source>
        <dbReference type="Proteomes" id="UP000218744"/>
    </source>
</evidence>
<proteinExistence type="predicted"/>
<dbReference type="Proteomes" id="UP000218744">
    <property type="component" value="Unassembled WGS sequence"/>
</dbReference>
<sequence length="85" mass="9860">MGDQYHPEAVDEFSIFGVYKVNENDSIRYRIYGYSSLYLKNGKIDMSQSVFEKNFGYVGSTKYYDNSQEAVDHLKASNLQIIKIK</sequence>
<protein>
    <submittedName>
        <fullName evidence="1">Uncharacterized protein</fullName>
    </submittedName>
</protein>
<organism evidence="1 2">
    <name type="scientific">Lactococcus lactis subsp. hordniae</name>
    <dbReference type="NCBI Taxonomy" id="203404"/>
    <lineage>
        <taxon>Bacteria</taxon>
        <taxon>Bacillati</taxon>
        <taxon>Bacillota</taxon>
        <taxon>Bacilli</taxon>
        <taxon>Lactobacillales</taxon>
        <taxon>Streptococcaceae</taxon>
        <taxon>Lactococcus</taxon>
    </lineage>
</organism>
<accession>A0A2A5S6D5</accession>
<reference evidence="1 2" key="1">
    <citation type="submission" date="2014-12" db="EMBL/GenBank/DDBJ databases">
        <title>Draft genome sequences of 10 type strains of Lactococcus.</title>
        <authorList>
            <person name="Sun Z."/>
            <person name="Zhong Z."/>
            <person name="Liu W."/>
            <person name="Zhang W."/>
            <person name="Zhang H."/>
        </authorList>
    </citation>
    <scope>NUCLEOTIDE SEQUENCE [LARGE SCALE GENOMIC DNA]</scope>
    <source>
        <strain evidence="1 2">DSM 20450</strain>
    </source>
</reference>